<sequence>MFTTAAAPVSQLLEARNERRLLKLQRGPASAKLLIIDELGYVPLSSTGAELLFETFSQHYERGSTIVASNLPFEDRTSVLGSERLTGELFDRLSHHVSLLTMNGDSYRLKLSAARRRVTQGAEQNQATQASIPKSTKSSNPDRDYRRRHGNGPDRGHFHVGTTALLLACFYSAVDI</sequence>
<dbReference type="Pfam" id="PF01695">
    <property type="entry name" value="IstB_IS21"/>
    <property type="match status" value="1"/>
</dbReference>
<proteinExistence type="predicted"/>
<feature type="compositionally biased region" description="Basic and acidic residues" evidence="1">
    <location>
        <begin position="140"/>
        <end position="157"/>
    </location>
</feature>
<dbReference type="GO" id="GO:0005524">
    <property type="term" value="F:ATP binding"/>
    <property type="evidence" value="ECO:0007669"/>
    <property type="project" value="InterPro"/>
</dbReference>
<dbReference type="EMBL" id="UEYP01000021">
    <property type="protein sequence ID" value="SSC66092.1"/>
    <property type="molecule type" value="Genomic_DNA"/>
</dbReference>
<name>A0A376AE46_9HYPH</name>
<dbReference type="AlphaFoldDB" id="A0A376AE46"/>
<evidence type="ECO:0000256" key="1">
    <source>
        <dbReference type="SAM" id="MobiDB-lite"/>
    </source>
</evidence>
<dbReference type="SUPFAM" id="SSF52540">
    <property type="entry name" value="P-loop containing nucleoside triphosphate hydrolases"/>
    <property type="match status" value="1"/>
</dbReference>
<dbReference type="Gene3D" id="3.40.50.300">
    <property type="entry name" value="P-loop containing nucleotide triphosphate hydrolases"/>
    <property type="match status" value="1"/>
</dbReference>
<reference evidence="4" key="1">
    <citation type="submission" date="2018-07" db="EMBL/GenBank/DDBJ databases">
        <authorList>
            <person name="Peiro R."/>
            <person name="Begona"/>
            <person name="Cbmso G."/>
            <person name="Lopez M."/>
            <person name="Gonzalez S."/>
        </authorList>
    </citation>
    <scope>NUCLEOTIDE SEQUENCE [LARGE SCALE GENOMIC DNA]</scope>
</reference>
<dbReference type="InterPro" id="IPR027417">
    <property type="entry name" value="P-loop_NTPase"/>
</dbReference>
<gene>
    <name evidence="3" type="ORF">RHIZ70_1800</name>
</gene>
<dbReference type="InterPro" id="IPR002611">
    <property type="entry name" value="IstB_ATP-bd"/>
</dbReference>
<evidence type="ECO:0000313" key="3">
    <source>
        <dbReference type="EMBL" id="SSC66092.1"/>
    </source>
</evidence>
<feature type="domain" description="IstB-like ATP-binding" evidence="2">
    <location>
        <begin position="2"/>
        <end position="112"/>
    </location>
</feature>
<feature type="region of interest" description="Disordered" evidence="1">
    <location>
        <begin position="118"/>
        <end position="157"/>
    </location>
</feature>
<evidence type="ECO:0000259" key="2">
    <source>
        <dbReference type="Pfam" id="PF01695"/>
    </source>
</evidence>
<protein>
    <recommendedName>
        <fullName evidence="2">IstB-like ATP-binding domain-containing protein</fullName>
    </recommendedName>
</protein>
<dbReference type="Proteomes" id="UP000254764">
    <property type="component" value="Unassembled WGS sequence"/>
</dbReference>
<accession>A0A376AE46</accession>
<evidence type="ECO:0000313" key="4">
    <source>
        <dbReference type="Proteomes" id="UP000254764"/>
    </source>
</evidence>
<feature type="compositionally biased region" description="Polar residues" evidence="1">
    <location>
        <begin position="121"/>
        <end position="139"/>
    </location>
</feature>
<keyword evidence="4" id="KW-1185">Reference proteome</keyword>
<organism evidence="3 4">
    <name type="scientific">Ciceribacter selenitireducens ATCC BAA-1503</name>
    <dbReference type="NCBI Taxonomy" id="1336235"/>
    <lineage>
        <taxon>Bacteria</taxon>
        <taxon>Pseudomonadati</taxon>
        <taxon>Pseudomonadota</taxon>
        <taxon>Alphaproteobacteria</taxon>
        <taxon>Hyphomicrobiales</taxon>
        <taxon>Rhizobiaceae</taxon>
        <taxon>Ciceribacter</taxon>
    </lineage>
</organism>